<name>A0A5B7JDY7_PORTR</name>
<dbReference type="Proteomes" id="UP000324222">
    <property type="component" value="Unassembled WGS sequence"/>
</dbReference>
<evidence type="ECO:0000313" key="1">
    <source>
        <dbReference type="EMBL" id="MPC92795.1"/>
    </source>
</evidence>
<comment type="caution">
    <text evidence="1">The sequence shown here is derived from an EMBL/GenBank/DDBJ whole genome shotgun (WGS) entry which is preliminary data.</text>
</comment>
<proteinExistence type="predicted"/>
<evidence type="ECO:0000313" key="2">
    <source>
        <dbReference type="Proteomes" id="UP000324222"/>
    </source>
</evidence>
<organism evidence="1 2">
    <name type="scientific">Portunus trituberculatus</name>
    <name type="common">Swimming crab</name>
    <name type="synonym">Neptunus trituberculatus</name>
    <dbReference type="NCBI Taxonomy" id="210409"/>
    <lineage>
        <taxon>Eukaryota</taxon>
        <taxon>Metazoa</taxon>
        <taxon>Ecdysozoa</taxon>
        <taxon>Arthropoda</taxon>
        <taxon>Crustacea</taxon>
        <taxon>Multicrustacea</taxon>
        <taxon>Malacostraca</taxon>
        <taxon>Eumalacostraca</taxon>
        <taxon>Eucarida</taxon>
        <taxon>Decapoda</taxon>
        <taxon>Pleocyemata</taxon>
        <taxon>Brachyura</taxon>
        <taxon>Eubrachyura</taxon>
        <taxon>Portunoidea</taxon>
        <taxon>Portunidae</taxon>
        <taxon>Portuninae</taxon>
        <taxon>Portunus</taxon>
    </lineage>
</organism>
<keyword evidence="2" id="KW-1185">Reference proteome</keyword>
<protein>
    <submittedName>
        <fullName evidence="1">Uncharacterized protein</fullName>
    </submittedName>
</protein>
<gene>
    <name evidence="1" type="ORF">E2C01_087903</name>
</gene>
<dbReference type="EMBL" id="VSRR010092506">
    <property type="protein sequence ID" value="MPC92795.1"/>
    <property type="molecule type" value="Genomic_DNA"/>
</dbReference>
<dbReference type="AlphaFoldDB" id="A0A5B7JDY7"/>
<accession>A0A5B7JDY7</accession>
<sequence>MSKWLMNEEKMRQGEVGFLTPQVSAQPWLDEGRLEATGTYLLTLSLDRVVLLGLTRPLHPEIKPSKAEPKQPQSSWVLVSVSTFLHLSLFRPLYKSGAG</sequence>
<reference evidence="1 2" key="1">
    <citation type="submission" date="2019-05" db="EMBL/GenBank/DDBJ databases">
        <title>Another draft genome of Portunus trituberculatus and its Hox gene families provides insights of decapod evolution.</title>
        <authorList>
            <person name="Jeong J.-H."/>
            <person name="Song I."/>
            <person name="Kim S."/>
            <person name="Choi T."/>
            <person name="Kim D."/>
            <person name="Ryu S."/>
            <person name="Kim W."/>
        </authorList>
    </citation>
    <scope>NUCLEOTIDE SEQUENCE [LARGE SCALE GENOMIC DNA]</scope>
    <source>
        <tissue evidence="1">Muscle</tissue>
    </source>
</reference>